<keyword evidence="2" id="KW-1185">Reference proteome</keyword>
<dbReference type="Proteomes" id="UP001151234">
    <property type="component" value="Unassembled WGS sequence"/>
</dbReference>
<organism evidence="1 2">
    <name type="scientific">Hoeflea prorocentri</name>
    <dbReference type="NCBI Taxonomy" id="1922333"/>
    <lineage>
        <taxon>Bacteria</taxon>
        <taxon>Pseudomonadati</taxon>
        <taxon>Pseudomonadota</taxon>
        <taxon>Alphaproteobacteria</taxon>
        <taxon>Hyphomicrobiales</taxon>
        <taxon>Rhizobiaceae</taxon>
        <taxon>Hoeflea</taxon>
    </lineage>
</organism>
<proteinExistence type="predicted"/>
<dbReference type="RefSeq" id="WP_267988591.1">
    <property type="nucleotide sequence ID" value="NZ_JAPJZI010000001.1"/>
</dbReference>
<sequence>MRAIQSRIRLLFFAADMETTTAMAAGDVSVGVAKLFEFSESLKV</sequence>
<reference evidence="1" key="1">
    <citation type="submission" date="2022-11" db="EMBL/GenBank/DDBJ databases">
        <title>Draft genome sequence of Hoeflea poritis E7-10 and Hoeflea prorocentri PM5-8, separated from scleractinian coral Porites lutea and marine dinoflagellate.</title>
        <authorList>
            <person name="Zhang G."/>
            <person name="Wei Q."/>
            <person name="Cai L."/>
        </authorList>
    </citation>
    <scope>NUCLEOTIDE SEQUENCE</scope>
    <source>
        <strain evidence="1">PM5-8</strain>
    </source>
</reference>
<protein>
    <submittedName>
        <fullName evidence="1">Uncharacterized protein</fullName>
    </submittedName>
</protein>
<comment type="caution">
    <text evidence="1">The sequence shown here is derived from an EMBL/GenBank/DDBJ whole genome shotgun (WGS) entry which is preliminary data.</text>
</comment>
<dbReference type="AlphaFoldDB" id="A0A9X3ZG04"/>
<gene>
    <name evidence="1" type="ORF">OQ273_00930</name>
</gene>
<evidence type="ECO:0000313" key="1">
    <source>
        <dbReference type="EMBL" id="MDA5397121.1"/>
    </source>
</evidence>
<dbReference type="EMBL" id="JAPJZI010000001">
    <property type="protein sequence ID" value="MDA5397121.1"/>
    <property type="molecule type" value="Genomic_DNA"/>
</dbReference>
<name>A0A9X3ZG04_9HYPH</name>
<evidence type="ECO:0000313" key="2">
    <source>
        <dbReference type="Proteomes" id="UP001151234"/>
    </source>
</evidence>
<accession>A0A9X3ZG04</accession>